<organism evidence="1">
    <name type="scientific">marine metagenome</name>
    <dbReference type="NCBI Taxonomy" id="408172"/>
    <lineage>
        <taxon>unclassified sequences</taxon>
        <taxon>metagenomes</taxon>
        <taxon>ecological metagenomes</taxon>
    </lineage>
</organism>
<accession>A0A382LM44</accession>
<feature type="non-terminal residue" evidence="1">
    <location>
        <position position="239"/>
    </location>
</feature>
<dbReference type="InterPro" id="IPR019884">
    <property type="entry name" value="YtoQ_family_protein"/>
</dbReference>
<protein>
    <submittedName>
        <fullName evidence="1">Uncharacterized protein</fullName>
    </submittedName>
</protein>
<reference evidence="1" key="1">
    <citation type="submission" date="2018-05" db="EMBL/GenBank/DDBJ databases">
        <authorList>
            <person name="Lanie J.A."/>
            <person name="Ng W.-L."/>
            <person name="Kazmierczak K.M."/>
            <person name="Andrzejewski T.M."/>
            <person name="Davidsen T.M."/>
            <person name="Wayne K.J."/>
            <person name="Tettelin H."/>
            <person name="Glass J.I."/>
            <person name="Rusch D."/>
            <person name="Podicherti R."/>
            <person name="Tsui H.-C.T."/>
            <person name="Winkler M.E."/>
        </authorList>
    </citation>
    <scope>NUCLEOTIDE SEQUENCE</scope>
</reference>
<dbReference type="EMBL" id="UINC01087966">
    <property type="protein sequence ID" value="SVC37789.1"/>
    <property type="molecule type" value="Genomic_DNA"/>
</dbReference>
<evidence type="ECO:0000313" key="1">
    <source>
        <dbReference type="EMBL" id="SVC37789.1"/>
    </source>
</evidence>
<name>A0A382LM44_9ZZZZ</name>
<dbReference type="AlphaFoldDB" id="A0A382LM44"/>
<sequence length="239" mass="26305">MGIQPYVVYLSSSAHSNWREPVKAKYTKNGNVIFVGPCEDHGLSDDMGAPGDIKPGHKLRITQMLNKSDILFGYIPDDRYRSFNIMLEIGIAHAKGKQILLVNEARSLNNEVECAQSYIDQSFDSLSNGLDSLHKIITAPSENGGASSEKSKFIQPSDHLEHKIFLSGSPSSAWENRVKAQYQDNKSVTILTGSRIQDLAEADILFACRTDSEGRLFNLALAVGYANALGKQILFINQG</sequence>
<proteinExistence type="predicted"/>
<dbReference type="Pfam" id="PF11071">
    <property type="entry name" value="Nuc_deoxyri_tr3"/>
    <property type="match status" value="1"/>
</dbReference>
<gene>
    <name evidence="1" type="ORF">METZ01_LOCUS290643</name>
</gene>